<reference evidence="1 2" key="1">
    <citation type="journal article" date="2019" name="Sci. Rep.">
        <title>Orb-weaving spider Araneus ventricosus genome elucidates the spidroin gene catalogue.</title>
        <authorList>
            <person name="Kono N."/>
            <person name="Nakamura H."/>
            <person name="Ohtoshi R."/>
            <person name="Moran D.A.P."/>
            <person name="Shinohara A."/>
            <person name="Yoshida Y."/>
            <person name="Fujiwara M."/>
            <person name="Mori M."/>
            <person name="Tomita M."/>
            <person name="Arakawa K."/>
        </authorList>
    </citation>
    <scope>NUCLEOTIDE SEQUENCE [LARGE SCALE GENOMIC DNA]</scope>
</reference>
<proteinExistence type="predicted"/>
<evidence type="ECO:0000313" key="2">
    <source>
        <dbReference type="Proteomes" id="UP000499080"/>
    </source>
</evidence>
<accession>A0A4Y2GNM6</accession>
<dbReference type="Proteomes" id="UP000499080">
    <property type="component" value="Unassembled WGS sequence"/>
</dbReference>
<comment type="caution">
    <text evidence="1">The sequence shown here is derived from an EMBL/GenBank/DDBJ whole genome shotgun (WGS) entry which is preliminary data.</text>
</comment>
<organism evidence="1 2">
    <name type="scientific">Araneus ventricosus</name>
    <name type="common">Orbweaver spider</name>
    <name type="synonym">Epeira ventricosa</name>
    <dbReference type="NCBI Taxonomy" id="182803"/>
    <lineage>
        <taxon>Eukaryota</taxon>
        <taxon>Metazoa</taxon>
        <taxon>Ecdysozoa</taxon>
        <taxon>Arthropoda</taxon>
        <taxon>Chelicerata</taxon>
        <taxon>Arachnida</taxon>
        <taxon>Araneae</taxon>
        <taxon>Araneomorphae</taxon>
        <taxon>Entelegynae</taxon>
        <taxon>Araneoidea</taxon>
        <taxon>Araneidae</taxon>
        <taxon>Araneus</taxon>
    </lineage>
</organism>
<evidence type="ECO:0000313" key="1">
    <source>
        <dbReference type="EMBL" id="GBM54118.1"/>
    </source>
</evidence>
<sequence>MGVKLPLPGPPLVPSLQKVLKFASRDFVILLPFLETANIKRPTFYTLRIPISLNSYTKAPAIRSSAVCGRVVHQSFQVDKVKNKQVRKGPVIESANVRDYHVPYIIRRYVI</sequence>
<protein>
    <submittedName>
        <fullName evidence="1">Uncharacterized protein</fullName>
    </submittedName>
</protein>
<name>A0A4Y2GNM6_ARAVE</name>
<dbReference type="AlphaFoldDB" id="A0A4Y2GNM6"/>
<gene>
    <name evidence="1" type="ORF">AVEN_119848_1</name>
</gene>
<dbReference type="EMBL" id="BGPR01001444">
    <property type="protein sequence ID" value="GBM54118.1"/>
    <property type="molecule type" value="Genomic_DNA"/>
</dbReference>
<keyword evidence="2" id="KW-1185">Reference proteome</keyword>